<dbReference type="Proteomes" id="UP001165584">
    <property type="component" value="Unassembled WGS sequence"/>
</dbReference>
<gene>
    <name evidence="2" type="ORF">N1027_02380</name>
</gene>
<evidence type="ECO:0000256" key="1">
    <source>
        <dbReference type="SAM" id="Phobius"/>
    </source>
</evidence>
<evidence type="ECO:0008006" key="4">
    <source>
        <dbReference type="Google" id="ProtNLM"/>
    </source>
</evidence>
<feature type="transmembrane region" description="Helical" evidence="1">
    <location>
        <begin position="97"/>
        <end position="115"/>
    </location>
</feature>
<feature type="transmembrane region" description="Helical" evidence="1">
    <location>
        <begin position="7"/>
        <end position="35"/>
    </location>
</feature>
<keyword evidence="1" id="KW-0812">Transmembrane</keyword>
<accession>A0ABT2GL86</accession>
<feature type="transmembrane region" description="Helical" evidence="1">
    <location>
        <begin position="41"/>
        <end position="65"/>
    </location>
</feature>
<keyword evidence="1" id="KW-1133">Transmembrane helix</keyword>
<dbReference type="EMBL" id="JANLCM010000001">
    <property type="protein sequence ID" value="MCS5716973.1"/>
    <property type="molecule type" value="Genomic_DNA"/>
</dbReference>
<comment type="caution">
    <text evidence="2">The sequence shown here is derived from an EMBL/GenBank/DDBJ whole genome shotgun (WGS) entry which is preliminary data.</text>
</comment>
<keyword evidence="1" id="KW-0472">Membrane</keyword>
<organism evidence="2 3">
    <name type="scientific">Herbiconiux aconitum</name>
    <dbReference type="NCBI Taxonomy" id="2970913"/>
    <lineage>
        <taxon>Bacteria</taxon>
        <taxon>Bacillati</taxon>
        <taxon>Actinomycetota</taxon>
        <taxon>Actinomycetes</taxon>
        <taxon>Micrococcales</taxon>
        <taxon>Microbacteriaceae</taxon>
        <taxon>Herbiconiux</taxon>
    </lineage>
</organism>
<evidence type="ECO:0000313" key="2">
    <source>
        <dbReference type="EMBL" id="MCS5716973.1"/>
    </source>
</evidence>
<proteinExistence type="predicted"/>
<keyword evidence="3" id="KW-1185">Reference proteome</keyword>
<feature type="transmembrane region" description="Helical" evidence="1">
    <location>
        <begin position="72"/>
        <end position="91"/>
    </location>
</feature>
<name>A0ABT2GL86_9MICO</name>
<evidence type="ECO:0000313" key="3">
    <source>
        <dbReference type="Proteomes" id="UP001165584"/>
    </source>
</evidence>
<protein>
    <recommendedName>
        <fullName evidence="4">Integral membrane protein</fullName>
    </recommendedName>
</protein>
<dbReference type="RefSeq" id="WP_259504762.1">
    <property type="nucleotide sequence ID" value="NZ_JANLCM010000001.1"/>
</dbReference>
<sequence>MAARPGGVTLVAVIVWIQGLLTLIGGIIALIGAFAPGAVGGAFLAVAIISIIIGIITIAVGFGLLRGSSGARILTTIVLLISLATAIFSMFATNSFWSQLVSALLAVIGLILLYTRRANEYFRE</sequence>
<reference evidence="2" key="1">
    <citation type="submission" date="2022-08" db="EMBL/GenBank/DDBJ databases">
        <authorList>
            <person name="Deng Y."/>
            <person name="Han X.-F."/>
            <person name="Zhang Y.-Q."/>
        </authorList>
    </citation>
    <scope>NUCLEOTIDE SEQUENCE</scope>
    <source>
        <strain evidence="2">CPCC 205763</strain>
    </source>
</reference>